<dbReference type="Pfam" id="PF00462">
    <property type="entry name" value="Glutaredoxin"/>
    <property type="match status" value="1"/>
</dbReference>
<dbReference type="InterPro" id="IPR011767">
    <property type="entry name" value="GLR_AS"/>
</dbReference>
<dbReference type="SUPFAM" id="SSF52833">
    <property type="entry name" value="Thioredoxin-like"/>
    <property type="match status" value="1"/>
</dbReference>
<organism evidence="2 3">
    <name type="scientific">Psychromonas arctica</name>
    <dbReference type="NCBI Taxonomy" id="168275"/>
    <lineage>
        <taxon>Bacteria</taxon>
        <taxon>Pseudomonadati</taxon>
        <taxon>Pseudomonadota</taxon>
        <taxon>Gammaproteobacteria</taxon>
        <taxon>Alteromonadales</taxon>
        <taxon>Psychromonadaceae</taxon>
        <taxon>Psychromonas</taxon>
    </lineage>
</organism>
<reference evidence="2 3" key="1">
    <citation type="submission" date="2024-02" db="EMBL/GenBank/DDBJ databases">
        <title>Bacteria isolated from the canopy kelp, Nereocystis luetkeana.</title>
        <authorList>
            <person name="Pfister C.A."/>
            <person name="Younker I.T."/>
            <person name="Light S.H."/>
        </authorList>
    </citation>
    <scope>NUCLEOTIDE SEQUENCE [LARGE SCALE GENOMIC DNA]</scope>
    <source>
        <strain evidence="2 3">TI.2.07</strain>
    </source>
</reference>
<protein>
    <submittedName>
        <fullName evidence="2">Glutaredoxin</fullName>
    </submittedName>
</protein>
<dbReference type="RefSeq" id="WP_341626964.1">
    <property type="nucleotide sequence ID" value="NZ_JBAKBA010000006.1"/>
</dbReference>
<dbReference type="InterPro" id="IPR004045">
    <property type="entry name" value="Glutathione_S-Trfase_N"/>
</dbReference>
<accession>A0ABU9H8T0</accession>
<name>A0ABU9H8T0_9GAMM</name>
<dbReference type="InterPro" id="IPR002109">
    <property type="entry name" value="Glutaredoxin"/>
</dbReference>
<dbReference type="Proteomes" id="UP001366060">
    <property type="component" value="Unassembled WGS sequence"/>
</dbReference>
<keyword evidence="3" id="KW-1185">Reference proteome</keyword>
<gene>
    <name evidence="2" type="ORF">V6255_03905</name>
</gene>
<dbReference type="PROSITE" id="PS51354">
    <property type="entry name" value="GLUTAREDOXIN_2"/>
    <property type="match status" value="1"/>
</dbReference>
<proteinExistence type="predicted"/>
<feature type="domain" description="GST N-terminal" evidence="1">
    <location>
        <begin position="9"/>
        <end position="87"/>
    </location>
</feature>
<dbReference type="EMBL" id="JBAKBA010000006">
    <property type="protein sequence ID" value="MEL0658277.1"/>
    <property type="molecule type" value="Genomic_DNA"/>
</dbReference>
<dbReference type="InterPro" id="IPR036249">
    <property type="entry name" value="Thioredoxin-like_sf"/>
</dbReference>
<evidence type="ECO:0000313" key="3">
    <source>
        <dbReference type="Proteomes" id="UP001366060"/>
    </source>
</evidence>
<evidence type="ECO:0000259" key="1">
    <source>
        <dbReference type="PROSITE" id="PS50404"/>
    </source>
</evidence>
<dbReference type="Gene3D" id="3.40.30.10">
    <property type="entry name" value="Glutaredoxin"/>
    <property type="match status" value="1"/>
</dbReference>
<sequence length="87" mass="10022">MTLSQTQPKSMSLYYYDACPYCVMTRKAIQKLGVNIEPRNIQQNNQHRSDLIQGGGKKQVPCLRIEHSNGETQWLYESSDIVNFISQ</sequence>
<evidence type="ECO:0000313" key="2">
    <source>
        <dbReference type="EMBL" id="MEL0658277.1"/>
    </source>
</evidence>
<comment type="caution">
    <text evidence="2">The sequence shown here is derived from an EMBL/GenBank/DDBJ whole genome shotgun (WGS) entry which is preliminary data.</text>
</comment>
<dbReference type="PROSITE" id="PS50404">
    <property type="entry name" value="GST_NTER"/>
    <property type="match status" value="1"/>
</dbReference>
<dbReference type="PROSITE" id="PS00195">
    <property type="entry name" value="GLUTAREDOXIN_1"/>
    <property type="match status" value="1"/>
</dbReference>